<evidence type="ECO:0000259" key="1">
    <source>
        <dbReference type="Pfam" id="PF09130"/>
    </source>
</evidence>
<dbReference type="RefSeq" id="WP_183967372.1">
    <property type="nucleotide sequence ID" value="NZ_BAABEW010000002.1"/>
</dbReference>
<dbReference type="EMBL" id="JACHGB010000004">
    <property type="protein sequence ID" value="MBB5272197.1"/>
    <property type="molecule type" value="Genomic_DNA"/>
</dbReference>
<dbReference type="Proteomes" id="UP000532440">
    <property type="component" value="Unassembled WGS sequence"/>
</dbReference>
<dbReference type="InterPro" id="IPR013328">
    <property type="entry name" value="6PGD_dom2"/>
</dbReference>
<dbReference type="InterPro" id="IPR036291">
    <property type="entry name" value="NAD(P)-bd_dom_sf"/>
</dbReference>
<reference evidence="2 3" key="1">
    <citation type="submission" date="2020-08" db="EMBL/GenBank/DDBJ databases">
        <title>Genomic Encyclopedia of Type Strains, Phase IV (KMG-IV): sequencing the most valuable type-strain genomes for metagenomic binning, comparative biology and taxonomic classification.</title>
        <authorList>
            <person name="Goeker M."/>
        </authorList>
    </citation>
    <scope>NUCLEOTIDE SEQUENCE [LARGE SCALE GENOMIC DNA]</scope>
    <source>
        <strain evidence="2 3">DSM 29781</strain>
    </source>
</reference>
<dbReference type="SUPFAM" id="SSF48179">
    <property type="entry name" value="6-phosphogluconate dehydrogenase C-terminal domain-like"/>
    <property type="match status" value="1"/>
</dbReference>
<name>A0A7W8HHY3_9BURK</name>
<dbReference type="SUPFAM" id="SSF51735">
    <property type="entry name" value="NAD(P)-binding Rossmann-fold domains"/>
    <property type="match status" value="1"/>
</dbReference>
<dbReference type="Gene3D" id="3.40.50.720">
    <property type="entry name" value="NAD(P)-binding Rossmann-like Domain"/>
    <property type="match status" value="1"/>
</dbReference>
<feature type="domain" description="Phosphogluconate dehydrogenase NAD-binding putative C-terminal" evidence="1">
    <location>
        <begin position="204"/>
        <end position="268"/>
    </location>
</feature>
<evidence type="ECO:0000313" key="3">
    <source>
        <dbReference type="Proteomes" id="UP000532440"/>
    </source>
</evidence>
<dbReference type="Gene3D" id="1.10.1040.10">
    <property type="entry name" value="N-(1-d-carboxylethyl)-l-norvaline Dehydrogenase, domain 2"/>
    <property type="match status" value="1"/>
</dbReference>
<dbReference type="Pfam" id="PF09130">
    <property type="entry name" value="DUF1932"/>
    <property type="match status" value="1"/>
</dbReference>
<protein>
    <submittedName>
        <fullName evidence="2">3-hydroxyisobutyrate dehydrogenase-like beta-hydroxyacid dehydrogenase</fullName>
    </submittedName>
</protein>
<sequence length="293" mass="29768">MPENSGMASAAAPAVGFLHPGEMGAALAALTRANGHRALWASAGRSAGTGVRARAAGLADCGTLPALCAQSGILVSICPPHAALELARAVAAEGYRGIYVDANAISPRHAREIAGIVAAAGAEFVDAAVVGPPPLRGRDTRLYLSGPSAAAVAACFPADRLILELVGAEPGRASAIKSFHSSMHKGSLALLFATLAAAEGAGVRAELERLFASRPATAAYLDGLDGSVRRASKSWRFAGEMDEVADALGEFGLPRGFHAAAAEIYRRLAGLRGAASEVELAAVLDSLLGERGR</sequence>
<comment type="caution">
    <text evidence="2">The sequence shown here is derived from an EMBL/GenBank/DDBJ whole genome shotgun (WGS) entry which is preliminary data.</text>
</comment>
<proteinExistence type="predicted"/>
<dbReference type="InterPro" id="IPR015814">
    <property type="entry name" value="Pgluconate_DH_NAD-bd_C"/>
</dbReference>
<keyword evidence="3" id="KW-1185">Reference proteome</keyword>
<dbReference type="AlphaFoldDB" id="A0A7W8HHY3"/>
<dbReference type="InterPro" id="IPR008927">
    <property type="entry name" value="6-PGluconate_DH-like_C_sf"/>
</dbReference>
<evidence type="ECO:0000313" key="2">
    <source>
        <dbReference type="EMBL" id="MBB5272197.1"/>
    </source>
</evidence>
<organism evidence="2 3">
    <name type="scientific">Quisquiliibacterium transsilvanicum</name>
    <dbReference type="NCBI Taxonomy" id="1549638"/>
    <lineage>
        <taxon>Bacteria</taxon>
        <taxon>Pseudomonadati</taxon>
        <taxon>Pseudomonadota</taxon>
        <taxon>Betaproteobacteria</taxon>
        <taxon>Burkholderiales</taxon>
        <taxon>Burkholderiaceae</taxon>
        <taxon>Quisquiliibacterium</taxon>
    </lineage>
</organism>
<accession>A0A7W8HHY3</accession>
<gene>
    <name evidence="2" type="ORF">HNQ70_002211</name>
</gene>